<gene>
    <name evidence="2" type="ORF">CAFE_24970</name>
</gene>
<dbReference type="Proteomes" id="UP000469440">
    <property type="component" value="Unassembled WGS sequence"/>
</dbReference>
<protein>
    <submittedName>
        <fullName evidence="2">Acetyltransferase (GNAT) domain protein</fullName>
    </submittedName>
</protein>
<evidence type="ECO:0000313" key="2">
    <source>
        <dbReference type="EMBL" id="MVB11772.1"/>
    </source>
</evidence>
<proteinExistence type="predicted"/>
<dbReference type="AlphaFoldDB" id="A0A6N8I158"/>
<accession>A0A6N8I158</accession>
<evidence type="ECO:0000259" key="1">
    <source>
        <dbReference type="PROSITE" id="PS51186"/>
    </source>
</evidence>
<keyword evidence="2" id="KW-0808">Transferase</keyword>
<dbReference type="OrthoDB" id="9785602at2"/>
<comment type="caution">
    <text evidence="2">The sequence shown here is derived from an EMBL/GenBank/DDBJ whole genome shotgun (WGS) entry which is preliminary data.</text>
</comment>
<dbReference type="InterPro" id="IPR051531">
    <property type="entry name" value="N-acetyltransferase"/>
</dbReference>
<dbReference type="RefSeq" id="WP_156990860.1">
    <property type="nucleotide sequence ID" value="NZ_VWXL01000073.1"/>
</dbReference>
<dbReference type="CDD" id="cd04301">
    <property type="entry name" value="NAT_SF"/>
    <property type="match status" value="1"/>
</dbReference>
<name>A0A6N8I158_9FIRM</name>
<dbReference type="PANTHER" id="PTHR43792">
    <property type="entry name" value="GNAT FAMILY, PUTATIVE (AFU_ORTHOLOGUE AFUA_3G00765)-RELATED-RELATED"/>
    <property type="match status" value="1"/>
</dbReference>
<organism evidence="2 3">
    <name type="scientific">Caproicibacter fermentans</name>
    <dbReference type="NCBI Taxonomy" id="2576756"/>
    <lineage>
        <taxon>Bacteria</taxon>
        <taxon>Bacillati</taxon>
        <taxon>Bacillota</taxon>
        <taxon>Clostridia</taxon>
        <taxon>Eubacteriales</taxon>
        <taxon>Acutalibacteraceae</taxon>
        <taxon>Caproicibacter</taxon>
    </lineage>
</organism>
<dbReference type="Pfam" id="PF13302">
    <property type="entry name" value="Acetyltransf_3"/>
    <property type="match status" value="1"/>
</dbReference>
<dbReference type="Gene3D" id="3.40.630.30">
    <property type="match status" value="1"/>
</dbReference>
<feature type="domain" description="N-acetyltransferase" evidence="1">
    <location>
        <begin position="24"/>
        <end position="169"/>
    </location>
</feature>
<evidence type="ECO:0000313" key="3">
    <source>
        <dbReference type="Proteomes" id="UP000469440"/>
    </source>
</evidence>
<dbReference type="SUPFAM" id="SSF55729">
    <property type="entry name" value="Acyl-CoA N-acyltransferases (Nat)"/>
    <property type="match status" value="1"/>
</dbReference>
<dbReference type="InterPro" id="IPR016181">
    <property type="entry name" value="Acyl_CoA_acyltransferase"/>
</dbReference>
<dbReference type="EMBL" id="VWXL01000073">
    <property type="protein sequence ID" value="MVB11772.1"/>
    <property type="molecule type" value="Genomic_DNA"/>
</dbReference>
<dbReference type="PROSITE" id="PS51186">
    <property type="entry name" value="GNAT"/>
    <property type="match status" value="1"/>
</dbReference>
<dbReference type="PANTHER" id="PTHR43792:SF1">
    <property type="entry name" value="N-ACETYLTRANSFERASE DOMAIN-CONTAINING PROTEIN"/>
    <property type="match status" value="1"/>
</dbReference>
<keyword evidence="3" id="KW-1185">Reference proteome</keyword>
<dbReference type="GO" id="GO:0016747">
    <property type="term" value="F:acyltransferase activity, transferring groups other than amino-acyl groups"/>
    <property type="evidence" value="ECO:0007669"/>
    <property type="project" value="InterPro"/>
</dbReference>
<sequence length="171" mass="20031">MSDIIETKRLVLKPYSDCDQESMIELLTNEKIKETFMIPDFHRRTEVISMFKKLQQFSHSEDHYERGVYVGQQLIGFLNDVEIVAGRIELGYVIHPDYHNRGYATEALKASIEHLFQKGFVEIVSGAFVNNKASICVMKKCGMTRIEREEDICYHNETRHCCYYAIRRKPD</sequence>
<dbReference type="InterPro" id="IPR000182">
    <property type="entry name" value="GNAT_dom"/>
</dbReference>
<reference evidence="2 3" key="1">
    <citation type="submission" date="2019-09" db="EMBL/GenBank/DDBJ databases">
        <title>Genome sequence of Clostridium sp. EA1.</title>
        <authorList>
            <person name="Poehlein A."/>
            <person name="Bengelsdorf F.R."/>
            <person name="Daniel R."/>
        </authorList>
    </citation>
    <scope>NUCLEOTIDE SEQUENCE [LARGE SCALE GENOMIC DNA]</scope>
    <source>
        <strain evidence="2 3">EA1</strain>
    </source>
</reference>